<dbReference type="GO" id="GO:0006835">
    <property type="term" value="P:dicarboxylic acid transport"/>
    <property type="evidence" value="ECO:0007669"/>
    <property type="project" value="TreeGrafter"/>
</dbReference>
<dbReference type="AlphaFoldDB" id="M8EG30"/>
<comment type="subcellular location">
    <subcellularLocation>
        <location evidence="1">Cell membrane</location>
        <topology evidence="1">Multi-pass membrane protein</topology>
    </subcellularLocation>
</comment>
<dbReference type="PANTHER" id="PTHR42865:SF7">
    <property type="entry name" value="PROTON_GLUTAMATE-ASPARTATE SYMPORTER"/>
    <property type="match status" value="1"/>
</dbReference>
<evidence type="ECO:0000256" key="2">
    <source>
        <dbReference type="ARBA" id="ARBA00022448"/>
    </source>
</evidence>
<feature type="transmembrane region" description="Helical" evidence="7">
    <location>
        <begin position="46"/>
        <end position="67"/>
    </location>
</feature>
<keyword evidence="6 7" id="KW-0472">Membrane</keyword>
<evidence type="ECO:0000256" key="6">
    <source>
        <dbReference type="ARBA" id="ARBA00023136"/>
    </source>
</evidence>
<dbReference type="GO" id="GO:0005886">
    <property type="term" value="C:plasma membrane"/>
    <property type="evidence" value="ECO:0007669"/>
    <property type="project" value="UniProtKB-SubCell"/>
</dbReference>
<dbReference type="PRINTS" id="PR00173">
    <property type="entry name" value="EDTRNSPORT"/>
</dbReference>
<dbReference type="PANTHER" id="PTHR42865">
    <property type="entry name" value="PROTON/GLUTAMATE-ASPARTATE SYMPORTER"/>
    <property type="match status" value="1"/>
</dbReference>
<gene>
    <name evidence="8" type="ORF">I532_02460</name>
</gene>
<accession>M8EG30</accession>
<dbReference type="InterPro" id="IPR036458">
    <property type="entry name" value="Na:dicarbo_symporter_sf"/>
</dbReference>
<comment type="caution">
    <text evidence="8">The sequence shown here is derived from an EMBL/GenBank/DDBJ whole genome shotgun (WGS) entry which is preliminary data.</text>
</comment>
<dbReference type="GO" id="GO:0015293">
    <property type="term" value="F:symporter activity"/>
    <property type="evidence" value="ECO:0007669"/>
    <property type="project" value="UniProtKB-KW"/>
</dbReference>
<protein>
    <submittedName>
        <fullName evidence="8">Sodium:dicarboxylate symporter</fullName>
    </submittedName>
</protein>
<feature type="transmembrane region" description="Helical" evidence="7">
    <location>
        <begin position="12"/>
        <end position="34"/>
    </location>
</feature>
<name>M8EG30_9BACL</name>
<keyword evidence="5 7" id="KW-1133">Transmembrane helix</keyword>
<dbReference type="Proteomes" id="UP000012081">
    <property type="component" value="Unassembled WGS sequence"/>
</dbReference>
<organism evidence="8 9">
    <name type="scientific">Brevibacillus borstelensis AK1</name>
    <dbReference type="NCBI Taxonomy" id="1300222"/>
    <lineage>
        <taxon>Bacteria</taxon>
        <taxon>Bacillati</taxon>
        <taxon>Bacillota</taxon>
        <taxon>Bacilli</taxon>
        <taxon>Bacillales</taxon>
        <taxon>Paenibacillaceae</taxon>
        <taxon>Brevibacillus</taxon>
    </lineage>
</organism>
<evidence type="ECO:0000256" key="1">
    <source>
        <dbReference type="ARBA" id="ARBA00004651"/>
    </source>
</evidence>
<reference evidence="8 9" key="1">
    <citation type="submission" date="2013-03" db="EMBL/GenBank/DDBJ databases">
        <title>Assembly of a new bacterial strain Brevibacillus borstelensis AK1.</title>
        <authorList>
            <person name="Rajan I."/>
            <person name="PoliReddy D."/>
            <person name="Sugumar T."/>
            <person name="Rathinam K."/>
            <person name="Alqarawi S."/>
            <person name="Khalil A.B."/>
            <person name="Sivakumar N."/>
        </authorList>
    </citation>
    <scope>NUCLEOTIDE SEQUENCE [LARGE SCALE GENOMIC DNA]</scope>
    <source>
        <strain evidence="8 9">AK1</strain>
    </source>
</reference>
<sequence length="411" mass="43546">MGESGKSRAWEAYRYPILLLVAILIGGVIGWVAGPKADVLKPFGDIFINLMFTIVVPLVFVNISSAVASIANLKRLGKILGVMLAVFVATGIVSSVLMIVGVSLVPPADGVQIELKAPDELKPLQTGEQFVNAFTVPNFSDLLSRKNMLALIVFSILFGLAVSLTGEKGRRVADGLSLLSEVMIKLIKLLMYYAPIGLGAYFATLVGVFGPELLGSYARAMSVYYPIAILYFFLFFTLYAYMAAGRGGPGKFWRAAVSPAVTSLATSSSVATIPVNLEATARLGVPKDIREIVIPLGATAHMDGSCLSAILKISFLFGLFQMPFHGFETYVTAIVIAVLSGVVMSGVPGGGFIGEMLIVTMYGFPPEALPIVAMIGTLVDPPATMVNATGDTAASMLVSRILEGKGWMNKA</sequence>
<keyword evidence="9" id="KW-1185">Reference proteome</keyword>
<evidence type="ECO:0000256" key="5">
    <source>
        <dbReference type="ARBA" id="ARBA00022989"/>
    </source>
</evidence>
<feature type="transmembrane region" description="Helical" evidence="7">
    <location>
        <begin position="330"/>
        <end position="353"/>
    </location>
</feature>
<evidence type="ECO:0000256" key="7">
    <source>
        <dbReference type="SAM" id="Phobius"/>
    </source>
</evidence>
<dbReference type="SUPFAM" id="SSF118215">
    <property type="entry name" value="Proton glutamate symport protein"/>
    <property type="match status" value="1"/>
</dbReference>
<evidence type="ECO:0000313" key="9">
    <source>
        <dbReference type="Proteomes" id="UP000012081"/>
    </source>
</evidence>
<feature type="transmembrane region" description="Helical" evidence="7">
    <location>
        <begin position="223"/>
        <end position="244"/>
    </location>
</feature>
<dbReference type="EMBL" id="APBN01000001">
    <property type="protein sequence ID" value="EMT54430.1"/>
    <property type="molecule type" value="Genomic_DNA"/>
</dbReference>
<evidence type="ECO:0000256" key="4">
    <source>
        <dbReference type="ARBA" id="ARBA00022692"/>
    </source>
</evidence>
<dbReference type="OrthoDB" id="9768885at2"/>
<dbReference type="STRING" id="1300222.I532_02460"/>
<evidence type="ECO:0000313" key="8">
    <source>
        <dbReference type="EMBL" id="EMT54430.1"/>
    </source>
</evidence>
<dbReference type="PATRIC" id="fig|1300222.3.peg.514"/>
<feature type="transmembrane region" description="Helical" evidence="7">
    <location>
        <begin position="79"/>
        <end position="105"/>
    </location>
</feature>
<dbReference type="GeneID" id="89499204"/>
<dbReference type="InterPro" id="IPR001991">
    <property type="entry name" value="Na-dicarboxylate_symporter"/>
</dbReference>
<feature type="transmembrane region" description="Helical" evidence="7">
    <location>
        <begin position="186"/>
        <end position="211"/>
    </location>
</feature>
<dbReference type="Pfam" id="PF00375">
    <property type="entry name" value="SDF"/>
    <property type="match status" value="1"/>
</dbReference>
<keyword evidence="4 7" id="KW-0812">Transmembrane</keyword>
<keyword evidence="3" id="KW-1003">Cell membrane</keyword>
<dbReference type="RefSeq" id="WP_003386179.1">
    <property type="nucleotide sequence ID" value="NZ_APBN01000001.1"/>
</dbReference>
<dbReference type="Gene3D" id="1.10.3860.10">
    <property type="entry name" value="Sodium:dicarboxylate symporter"/>
    <property type="match status" value="1"/>
</dbReference>
<keyword evidence="2" id="KW-0813">Transport</keyword>
<feature type="transmembrane region" description="Helical" evidence="7">
    <location>
        <begin position="148"/>
        <end position="166"/>
    </location>
</feature>
<proteinExistence type="predicted"/>
<evidence type="ECO:0000256" key="3">
    <source>
        <dbReference type="ARBA" id="ARBA00022475"/>
    </source>
</evidence>